<accession>A0ABX4MJK2</accession>
<comment type="caution">
    <text evidence="1">The sequence shown here is derived from an EMBL/GenBank/DDBJ whole genome shotgun (WGS) entry which is preliminary data.</text>
</comment>
<dbReference type="EMBL" id="PGTD01000021">
    <property type="protein sequence ID" value="PJE26505.1"/>
    <property type="molecule type" value="Genomic_DNA"/>
</dbReference>
<evidence type="ECO:0008006" key="3">
    <source>
        <dbReference type="Google" id="ProtNLM"/>
    </source>
</evidence>
<organism evidence="1 2">
    <name type="scientific">Pseudooceanicola antarcticus</name>
    <dbReference type="NCBI Taxonomy" id="1247613"/>
    <lineage>
        <taxon>Bacteria</taxon>
        <taxon>Pseudomonadati</taxon>
        <taxon>Pseudomonadota</taxon>
        <taxon>Alphaproteobacteria</taxon>
        <taxon>Rhodobacterales</taxon>
        <taxon>Paracoccaceae</taxon>
        <taxon>Pseudooceanicola</taxon>
    </lineage>
</organism>
<proteinExistence type="predicted"/>
<protein>
    <recommendedName>
        <fullName evidence="3">Transposase</fullName>
    </recommendedName>
</protein>
<sequence>MEALMLTPSESARLRSDWAALKAERGTPITSDRLARLAPQHLTGPATASAQMAEIHDITERCRGKVRALIARRSQPEGAA</sequence>
<evidence type="ECO:0000313" key="1">
    <source>
        <dbReference type="EMBL" id="PJE26505.1"/>
    </source>
</evidence>
<name>A0ABX4MJK2_9RHOB</name>
<gene>
    <name evidence="1" type="ORF">CVM39_17500</name>
</gene>
<reference evidence="1 2" key="1">
    <citation type="journal article" date="2018" name="Int. J. Syst. Evol. Microbiol.">
        <title>Pseudooceanicola lipolyticus sp. nov., a marine alphaproteobacterium, reclassification of Oceanicola flagellatus as Pseudooceanicola flagellatus comb. nov. and emended description of the genus Pseudooceanicola.</title>
        <authorList>
            <person name="Huang M.-M."/>
            <person name="Guo L.-L."/>
            <person name="Wu Y.-H."/>
            <person name="Lai Q.-L."/>
            <person name="Shao Z.-Z."/>
            <person name="Wang C.-S."/>
            <person name="Wu M."/>
            <person name="Xu X.-W."/>
        </authorList>
    </citation>
    <scope>NUCLEOTIDE SEQUENCE [LARGE SCALE GENOMIC DNA]</scope>
    <source>
        <strain evidence="1 2">Ar-45</strain>
    </source>
</reference>
<dbReference type="Proteomes" id="UP000231702">
    <property type="component" value="Unassembled WGS sequence"/>
</dbReference>
<keyword evidence="2" id="KW-1185">Reference proteome</keyword>
<evidence type="ECO:0000313" key="2">
    <source>
        <dbReference type="Proteomes" id="UP000231702"/>
    </source>
</evidence>